<organism evidence="1 2">
    <name type="scientific">Portunus trituberculatus</name>
    <name type="common">Swimming crab</name>
    <name type="synonym">Neptunus trituberculatus</name>
    <dbReference type="NCBI Taxonomy" id="210409"/>
    <lineage>
        <taxon>Eukaryota</taxon>
        <taxon>Metazoa</taxon>
        <taxon>Ecdysozoa</taxon>
        <taxon>Arthropoda</taxon>
        <taxon>Crustacea</taxon>
        <taxon>Multicrustacea</taxon>
        <taxon>Malacostraca</taxon>
        <taxon>Eumalacostraca</taxon>
        <taxon>Eucarida</taxon>
        <taxon>Decapoda</taxon>
        <taxon>Pleocyemata</taxon>
        <taxon>Brachyura</taxon>
        <taxon>Eubrachyura</taxon>
        <taxon>Portunoidea</taxon>
        <taxon>Portunidae</taxon>
        <taxon>Portuninae</taxon>
        <taxon>Portunus</taxon>
    </lineage>
</organism>
<comment type="caution">
    <text evidence="1">The sequence shown here is derived from an EMBL/GenBank/DDBJ whole genome shotgun (WGS) entry which is preliminary data.</text>
</comment>
<name>A0A5B7HPH2_PORTR</name>
<reference evidence="1 2" key="1">
    <citation type="submission" date="2019-05" db="EMBL/GenBank/DDBJ databases">
        <title>Another draft genome of Portunus trituberculatus and its Hox gene families provides insights of decapod evolution.</title>
        <authorList>
            <person name="Jeong J.-H."/>
            <person name="Song I."/>
            <person name="Kim S."/>
            <person name="Choi T."/>
            <person name="Kim D."/>
            <person name="Ryu S."/>
            <person name="Kim W."/>
        </authorList>
    </citation>
    <scope>NUCLEOTIDE SEQUENCE [LARGE SCALE GENOMIC DNA]</scope>
    <source>
        <tissue evidence="1">Muscle</tissue>
    </source>
</reference>
<sequence>MRGLRKDETGDVGVCFTQSSRVIDSFHVEEKFERERRTLRMEKRGCEEMKERTKMGSWETELSEQWGVWTGILRSKARQRVAAQQYGISVE</sequence>
<dbReference type="AlphaFoldDB" id="A0A5B7HPH2"/>
<dbReference type="EMBL" id="VSRR010033102">
    <property type="protein sequence ID" value="MPC71555.1"/>
    <property type="molecule type" value="Genomic_DNA"/>
</dbReference>
<dbReference type="Proteomes" id="UP000324222">
    <property type="component" value="Unassembled WGS sequence"/>
</dbReference>
<gene>
    <name evidence="1" type="ORF">E2C01_065833</name>
</gene>
<keyword evidence="2" id="KW-1185">Reference proteome</keyword>
<accession>A0A5B7HPH2</accession>
<proteinExistence type="predicted"/>
<evidence type="ECO:0000313" key="2">
    <source>
        <dbReference type="Proteomes" id="UP000324222"/>
    </source>
</evidence>
<evidence type="ECO:0000313" key="1">
    <source>
        <dbReference type="EMBL" id="MPC71555.1"/>
    </source>
</evidence>
<protein>
    <submittedName>
        <fullName evidence="1">Uncharacterized protein</fullName>
    </submittedName>
</protein>